<dbReference type="NCBIfam" id="NF040576">
    <property type="entry name" value="T2SS_GspM_XpsM"/>
    <property type="match status" value="1"/>
</dbReference>
<evidence type="ECO:0008006" key="3">
    <source>
        <dbReference type="Google" id="ProtNLM"/>
    </source>
</evidence>
<reference evidence="1 2" key="1">
    <citation type="submission" date="2019-01" db="EMBL/GenBank/DDBJ databases">
        <authorList>
            <person name="Chen W.-M."/>
        </authorList>
    </citation>
    <scope>NUCLEOTIDE SEQUENCE [LARGE SCALE GENOMIC DNA]</scope>
    <source>
        <strain evidence="1 2">HPM-16</strain>
    </source>
</reference>
<proteinExistence type="predicted"/>
<evidence type="ECO:0000313" key="1">
    <source>
        <dbReference type="EMBL" id="RVU30310.1"/>
    </source>
</evidence>
<dbReference type="Proteomes" id="UP000282818">
    <property type="component" value="Unassembled WGS sequence"/>
</dbReference>
<gene>
    <name evidence="1" type="ORF">EOE65_11740</name>
</gene>
<evidence type="ECO:0000313" key="2">
    <source>
        <dbReference type="Proteomes" id="UP000282818"/>
    </source>
</evidence>
<comment type="caution">
    <text evidence="1">The sequence shown here is derived from an EMBL/GenBank/DDBJ whole genome shotgun (WGS) entry which is preliminary data.</text>
</comment>
<name>A0A437Q708_9GAMM</name>
<dbReference type="Pfam" id="PF10741">
    <property type="entry name" value="T2SSM_b"/>
    <property type="match status" value="1"/>
</dbReference>
<accession>A0A437Q708</accession>
<dbReference type="RefSeq" id="WP_127694506.1">
    <property type="nucleotide sequence ID" value="NZ_SACQ01000005.1"/>
</dbReference>
<sequence>MRSMLASRSFRVVSFTCVLLLIAFALVCADLFSRYDRYQSEIDRMIPRIERFKGLVVSKEQLQQAAGSSAATVNQAIFPAATADASAAAELQRIVRDVLQQSGASVTGSQTLPSTVDGSFVHIKVDVTAVSGLAELEQFLQQLKRQNPAVFLESLTLQPVRTRRGAPEAQAVTARMRVFALKGGA</sequence>
<dbReference type="InterPro" id="IPR034756">
    <property type="entry name" value="T2SSM_b"/>
</dbReference>
<organism evidence="1 2">
    <name type="scientific">Neptunomonas marina</name>
    <dbReference type="NCBI Taxonomy" id="1815562"/>
    <lineage>
        <taxon>Bacteria</taxon>
        <taxon>Pseudomonadati</taxon>
        <taxon>Pseudomonadota</taxon>
        <taxon>Gammaproteobacteria</taxon>
        <taxon>Oceanospirillales</taxon>
        <taxon>Oceanospirillaceae</taxon>
        <taxon>Neptunomonas</taxon>
    </lineage>
</organism>
<keyword evidence="2" id="KW-1185">Reference proteome</keyword>
<dbReference type="EMBL" id="SACQ01000005">
    <property type="protein sequence ID" value="RVU30310.1"/>
    <property type="molecule type" value="Genomic_DNA"/>
</dbReference>
<dbReference type="AlphaFoldDB" id="A0A437Q708"/>
<protein>
    <recommendedName>
        <fullName evidence="3">General secretion pathway protein GspM</fullName>
    </recommendedName>
</protein>